<feature type="transmembrane region" description="Helical" evidence="1">
    <location>
        <begin position="7"/>
        <end position="27"/>
    </location>
</feature>
<accession>A0ABS8G2Y4</accession>
<evidence type="ECO:0000256" key="1">
    <source>
        <dbReference type="SAM" id="Phobius"/>
    </source>
</evidence>
<comment type="caution">
    <text evidence="2">The sequence shown here is derived from an EMBL/GenBank/DDBJ whole genome shotgun (WGS) entry which is preliminary data.</text>
</comment>
<feature type="transmembrane region" description="Helical" evidence="1">
    <location>
        <begin position="39"/>
        <end position="56"/>
    </location>
</feature>
<gene>
    <name evidence="2" type="ORF">LJ739_01385</name>
</gene>
<evidence type="ECO:0000313" key="3">
    <source>
        <dbReference type="Proteomes" id="UP001520878"/>
    </source>
</evidence>
<keyword evidence="1" id="KW-0472">Membrane</keyword>
<keyword evidence="3" id="KW-1185">Reference proteome</keyword>
<evidence type="ECO:0000313" key="2">
    <source>
        <dbReference type="EMBL" id="MCC2614890.1"/>
    </source>
</evidence>
<protein>
    <submittedName>
        <fullName evidence="2">Uncharacterized protein</fullName>
    </submittedName>
</protein>
<organism evidence="2 3">
    <name type="scientific">Fluctibacter halophilus</name>
    <dbReference type="NCBI Taxonomy" id="226011"/>
    <lineage>
        <taxon>Bacteria</taxon>
        <taxon>Pseudomonadati</taxon>
        <taxon>Pseudomonadota</taxon>
        <taxon>Gammaproteobacteria</taxon>
        <taxon>Alteromonadales</taxon>
        <taxon>Alteromonadaceae</taxon>
        <taxon>Fluctibacter</taxon>
    </lineage>
</organism>
<keyword evidence="1" id="KW-0812">Transmembrane</keyword>
<dbReference type="EMBL" id="JAJEWP010000001">
    <property type="protein sequence ID" value="MCC2614890.1"/>
    <property type="molecule type" value="Genomic_DNA"/>
</dbReference>
<name>A0ABS8G2Y4_9ALTE</name>
<proteinExistence type="predicted"/>
<keyword evidence="1" id="KW-1133">Transmembrane helix</keyword>
<reference evidence="2 3" key="1">
    <citation type="submission" date="2021-10" db="EMBL/GenBank/DDBJ databases">
        <title>Draft genome of Aestuariibacter halophilus JC2043.</title>
        <authorList>
            <person name="Emsley S.A."/>
            <person name="Pfannmuller K.M."/>
            <person name="Ushijima B."/>
            <person name="Saw J.H."/>
            <person name="Videau P."/>
        </authorList>
    </citation>
    <scope>NUCLEOTIDE SEQUENCE [LARGE SCALE GENOMIC DNA]</scope>
    <source>
        <strain evidence="2 3">JC2043</strain>
    </source>
</reference>
<dbReference type="RefSeq" id="WP_229156806.1">
    <property type="nucleotide sequence ID" value="NZ_JAJEWP010000001.1"/>
</dbReference>
<sequence length="74" mass="8416">MPIKKWLIQYAVALPLLFTLFGGVQYMKGKALQDAVEFGIIWSLISLAIFAANRIYQFRKGIHCAVCNDLPERD</sequence>
<dbReference type="Proteomes" id="UP001520878">
    <property type="component" value="Unassembled WGS sequence"/>
</dbReference>